<dbReference type="OrthoDB" id="2126698at2759"/>
<evidence type="ECO:0000313" key="1">
    <source>
        <dbReference type="EMBL" id="KAG0484449.1"/>
    </source>
</evidence>
<protein>
    <recommendedName>
        <fullName evidence="3">Gnk2-homologous domain-containing protein</fullName>
    </recommendedName>
</protein>
<organism evidence="1 2">
    <name type="scientific">Vanilla planifolia</name>
    <name type="common">Vanilla</name>
    <dbReference type="NCBI Taxonomy" id="51239"/>
    <lineage>
        <taxon>Eukaryota</taxon>
        <taxon>Viridiplantae</taxon>
        <taxon>Streptophyta</taxon>
        <taxon>Embryophyta</taxon>
        <taxon>Tracheophyta</taxon>
        <taxon>Spermatophyta</taxon>
        <taxon>Magnoliopsida</taxon>
        <taxon>Liliopsida</taxon>
        <taxon>Asparagales</taxon>
        <taxon>Orchidaceae</taxon>
        <taxon>Vanilloideae</taxon>
        <taxon>Vanilleae</taxon>
        <taxon>Vanilla</taxon>
    </lineage>
</organism>
<sequence length="179" mass="19503">MPWRPKRFRLQCMRGESHPPMELLCGSAVAAHSARWMLRSTRSLGFRRSPAQMLYKTCGSGGGGGDAYEEKRDTALSSLQGGWPLAVDSTQPATSRCTPWHSARAISKADCGDCVQQAVQKAQVECGGANPDKSTSISAISAIATILMEFPAVEAAAAVMVEEEEEEEVSKRGRRWRSW</sequence>
<accession>A0A835V220</accession>
<gene>
    <name evidence="1" type="ORF">HPP92_008528</name>
</gene>
<dbReference type="GO" id="GO:0010497">
    <property type="term" value="P:plasmodesmata-mediated intercellular transport"/>
    <property type="evidence" value="ECO:0007669"/>
    <property type="project" value="TreeGrafter"/>
</dbReference>
<dbReference type="GO" id="GO:0009506">
    <property type="term" value="C:plasmodesma"/>
    <property type="evidence" value="ECO:0007669"/>
    <property type="project" value="TreeGrafter"/>
</dbReference>
<dbReference type="GO" id="GO:0046739">
    <property type="term" value="P:transport of virus in multicellular host"/>
    <property type="evidence" value="ECO:0007669"/>
    <property type="project" value="TreeGrafter"/>
</dbReference>
<dbReference type="InterPro" id="IPR051378">
    <property type="entry name" value="Cell2Cell_Antifungal"/>
</dbReference>
<keyword evidence="2" id="KW-1185">Reference proteome</keyword>
<dbReference type="EMBL" id="JADCNL010000004">
    <property type="protein sequence ID" value="KAG0484449.1"/>
    <property type="molecule type" value="Genomic_DNA"/>
</dbReference>
<name>A0A835V220_VANPL</name>
<dbReference type="AlphaFoldDB" id="A0A835V220"/>
<proteinExistence type="predicted"/>
<dbReference type="PANTHER" id="PTHR32080:SF24">
    <property type="entry name" value="PLASMODESMATA-LOCATED PROTEIN 2"/>
    <property type="match status" value="1"/>
</dbReference>
<evidence type="ECO:0000313" key="2">
    <source>
        <dbReference type="Proteomes" id="UP000636800"/>
    </source>
</evidence>
<dbReference type="Proteomes" id="UP000636800">
    <property type="component" value="Unassembled WGS sequence"/>
</dbReference>
<dbReference type="PANTHER" id="PTHR32080">
    <property type="entry name" value="ANTIFUNGAL PROTEIN GINKBILOBIN-2-LIKE"/>
    <property type="match status" value="1"/>
</dbReference>
<reference evidence="1 2" key="1">
    <citation type="journal article" date="2020" name="Nat. Food">
        <title>A phased Vanilla planifolia genome enables genetic improvement of flavour and production.</title>
        <authorList>
            <person name="Hasing T."/>
            <person name="Tang H."/>
            <person name="Brym M."/>
            <person name="Khazi F."/>
            <person name="Huang T."/>
            <person name="Chambers A.H."/>
        </authorList>
    </citation>
    <scope>NUCLEOTIDE SEQUENCE [LARGE SCALE GENOMIC DNA]</scope>
    <source>
        <tissue evidence="1">Leaf</tissue>
    </source>
</reference>
<comment type="caution">
    <text evidence="1">The sequence shown here is derived from an EMBL/GenBank/DDBJ whole genome shotgun (WGS) entry which is preliminary data.</text>
</comment>
<evidence type="ECO:0008006" key="3">
    <source>
        <dbReference type="Google" id="ProtNLM"/>
    </source>
</evidence>